<organism evidence="1 2">
    <name type="scientific">Candidatus Nitrosomaritimum aestuariumsis</name>
    <dbReference type="NCBI Taxonomy" id="3342354"/>
    <lineage>
        <taxon>Archaea</taxon>
        <taxon>Nitrososphaerota</taxon>
        <taxon>Nitrososphaeria</taxon>
        <taxon>Nitrosopumilales</taxon>
        <taxon>Nitrosopumilaceae</taxon>
        <taxon>Candidatus Nitrosomaritimum</taxon>
    </lineage>
</organism>
<comment type="caution">
    <text evidence="1">The sequence shown here is derived from an EMBL/GenBank/DDBJ whole genome shotgun (WGS) entry which is preliminary data.</text>
</comment>
<dbReference type="EMBL" id="JACEMZ010000001">
    <property type="protein sequence ID" value="MBA4451701.1"/>
    <property type="molecule type" value="Genomic_DNA"/>
</dbReference>
<proteinExistence type="predicted"/>
<evidence type="ECO:0000313" key="1">
    <source>
        <dbReference type="EMBL" id="MBA4451701.1"/>
    </source>
</evidence>
<evidence type="ECO:0000313" key="2">
    <source>
        <dbReference type="Proteomes" id="UP000559653"/>
    </source>
</evidence>
<name>A0AC60VWL1_9ARCH</name>
<protein>
    <submittedName>
        <fullName evidence="1">Uncharacterized protein</fullName>
    </submittedName>
</protein>
<sequence length="65" mass="7404">MELHQKLTILGIILLVATFLIHTYHEQDHPGIGFNFAYVTGIAMLIAFLASFLLFNKEKLKDSKK</sequence>
<dbReference type="Proteomes" id="UP000559653">
    <property type="component" value="Unassembled WGS sequence"/>
</dbReference>
<reference evidence="1 2" key="1">
    <citation type="journal article" date="2020" name="Appl. Environ. Microbiol.">
        <title>Genomic Characteristics of a Novel Species of Ammonia-Oxidizing Archaea from the Jiulong River Estuary.</title>
        <authorList>
            <person name="Zou D."/>
            <person name="Wan R."/>
            <person name="Han L."/>
            <person name="Xu M.N."/>
            <person name="Liu Y."/>
            <person name="Liu H."/>
            <person name="Kao S.J."/>
            <person name="Li M."/>
        </authorList>
    </citation>
    <scope>NUCLEOTIDE SEQUENCE [LARGE SCALE GENOMIC DNA]</scope>
    <source>
        <strain evidence="1">W1bin1</strain>
    </source>
</reference>
<gene>
    <name evidence="1" type="ORF">H2B03_00770</name>
</gene>
<accession>A0AC60VWL1</accession>